<dbReference type="SUPFAM" id="SSF51556">
    <property type="entry name" value="Metallo-dependent hydrolases"/>
    <property type="match status" value="1"/>
</dbReference>
<dbReference type="Proteomes" id="UP001182556">
    <property type="component" value="Unassembled WGS sequence"/>
</dbReference>
<dbReference type="InterPro" id="IPR011059">
    <property type="entry name" value="Metal-dep_hydrolase_composite"/>
</dbReference>
<keyword evidence="5" id="KW-1185">Reference proteome</keyword>
<reference evidence="4" key="1">
    <citation type="submission" date="2023-02" db="EMBL/GenBank/DDBJ databases">
        <title>Identification and recombinant expression of a fungal hydrolase from Papiliotrema laurentii that hydrolyzes apple cutin and clears colloidal polyester polyurethane.</title>
        <authorList>
            <consortium name="DOE Joint Genome Institute"/>
            <person name="Roman V.A."/>
            <person name="Bojanowski C."/>
            <person name="Crable B.R."/>
            <person name="Wagner D.N."/>
            <person name="Hung C.S."/>
            <person name="Nadeau L.J."/>
            <person name="Schratz L."/>
            <person name="Haridas S."/>
            <person name="Pangilinan J."/>
            <person name="Lipzen A."/>
            <person name="Na H."/>
            <person name="Yan M."/>
            <person name="Ng V."/>
            <person name="Grigoriev I.V."/>
            <person name="Spatafora J.W."/>
            <person name="Barlow D."/>
            <person name="Biffinger J."/>
            <person name="Kelley-Loughnane N."/>
            <person name="Varaljay V.A."/>
            <person name="Crookes-Goodson W.J."/>
        </authorList>
    </citation>
    <scope>NUCLEOTIDE SEQUENCE</scope>
    <source>
        <strain evidence="4">5307AH</strain>
    </source>
</reference>
<dbReference type="InterPro" id="IPR032466">
    <property type="entry name" value="Metal_Hydrolase"/>
</dbReference>
<dbReference type="InterPro" id="IPR050378">
    <property type="entry name" value="Metallo-dep_Hydrolases_sf"/>
</dbReference>
<dbReference type="PANTHER" id="PTHR11647:SF1">
    <property type="entry name" value="COLLAPSIN RESPONSE MEDIATOR PROTEIN"/>
    <property type="match status" value="1"/>
</dbReference>
<dbReference type="Gene3D" id="3.20.20.140">
    <property type="entry name" value="Metal-dependent hydrolases"/>
    <property type="match status" value="2"/>
</dbReference>
<name>A0AAD9CXM4_PAPLA</name>
<dbReference type="PANTHER" id="PTHR11647">
    <property type="entry name" value="HYDRANTOINASE/DIHYDROPYRIMIDINASE FAMILY MEMBER"/>
    <property type="match status" value="1"/>
</dbReference>
<dbReference type="AlphaFoldDB" id="A0AAD9CXM4"/>
<sequence>MTQMFTNGAVHSADAPHPASPPDLTTPDILFRKANVVSGDPDETPYVADVLVSSGLITRITRYDKNGVHPDSLGAEGARVVDAEGWILCPGFIDLHAHSDLYLLTHPDHTPKISQGITTEVIGQDGISYAPIHTPSQLSLIRNQIAGWNGNPTEDEVERMERAGLKRMFGWKTLGEFLDTLELNRPAVNVAMLVPQGNLRLLTCGPNMIPANAGQIEQQKDLLRQAMNQGAIGMSSGLTYTPGMYASSSELASLCTVLSDEYPGAYYAPHHRSYGLRAIESYQEMLDLGEATGCPVHLTHATLNFPENRGKADTLLSMIDQTRSAGTDITLDTYPYLPGCTTLAALLPSWATAGGPAETLRRLDSAVMREKIRVAVEVTGCDGGHGIPTNWAVIQVGTCYDPSIRHYTGRRVLHIARDLQVPPIQIFFDILQKEKLATSCIMHIGNEENVRKIMCHPTHCGGTDAILHGRSLHPRAYGTFPRFIGHYARDLGLTSVEEMIPHLTSRPAKRMGIYPKRGYVGEGGFADLVLFDPARISDTATYEKPREKCKGIEMVLVNGRVVYEHGEVTGVRAGQVLRRRHGKVG</sequence>
<dbReference type="CDD" id="cd01297">
    <property type="entry name" value="D-aminoacylase"/>
    <property type="match status" value="1"/>
</dbReference>
<evidence type="ECO:0000256" key="2">
    <source>
        <dbReference type="SAM" id="MobiDB-lite"/>
    </source>
</evidence>
<evidence type="ECO:0000256" key="1">
    <source>
        <dbReference type="ARBA" id="ARBA00008829"/>
    </source>
</evidence>
<comment type="similarity">
    <text evidence="1">Belongs to the metallo-dependent hydrolases superfamily. Hydantoinase/dihydropyrimidinase family.</text>
</comment>
<feature type="domain" description="Amidohydrolase 3" evidence="3">
    <location>
        <begin position="79"/>
        <end position="563"/>
    </location>
</feature>
<feature type="region of interest" description="Disordered" evidence="2">
    <location>
        <begin position="1"/>
        <end position="26"/>
    </location>
</feature>
<evidence type="ECO:0000259" key="3">
    <source>
        <dbReference type="Pfam" id="PF07969"/>
    </source>
</evidence>
<dbReference type="SUPFAM" id="SSF51338">
    <property type="entry name" value="Composite domain of metallo-dependent hydrolases"/>
    <property type="match status" value="1"/>
</dbReference>
<organism evidence="4 5">
    <name type="scientific">Papiliotrema laurentii</name>
    <name type="common">Cryptococcus laurentii</name>
    <dbReference type="NCBI Taxonomy" id="5418"/>
    <lineage>
        <taxon>Eukaryota</taxon>
        <taxon>Fungi</taxon>
        <taxon>Dikarya</taxon>
        <taxon>Basidiomycota</taxon>
        <taxon>Agaricomycotina</taxon>
        <taxon>Tremellomycetes</taxon>
        <taxon>Tremellales</taxon>
        <taxon>Rhynchogastremaceae</taxon>
        <taxon>Papiliotrema</taxon>
    </lineage>
</organism>
<dbReference type="EMBL" id="JAODAN010000005">
    <property type="protein sequence ID" value="KAK1923957.1"/>
    <property type="molecule type" value="Genomic_DNA"/>
</dbReference>
<dbReference type="GO" id="GO:0016810">
    <property type="term" value="F:hydrolase activity, acting on carbon-nitrogen (but not peptide) bonds"/>
    <property type="evidence" value="ECO:0007669"/>
    <property type="project" value="InterPro"/>
</dbReference>
<proteinExistence type="inferred from homology"/>
<evidence type="ECO:0000313" key="4">
    <source>
        <dbReference type="EMBL" id="KAK1923957.1"/>
    </source>
</evidence>
<dbReference type="InterPro" id="IPR013108">
    <property type="entry name" value="Amidohydro_3"/>
</dbReference>
<evidence type="ECO:0000313" key="5">
    <source>
        <dbReference type="Proteomes" id="UP001182556"/>
    </source>
</evidence>
<protein>
    <submittedName>
        <fullName evidence="4">D-aminoacylase</fullName>
    </submittedName>
</protein>
<comment type="caution">
    <text evidence="4">The sequence shown here is derived from an EMBL/GenBank/DDBJ whole genome shotgun (WGS) entry which is preliminary data.</text>
</comment>
<dbReference type="Pfam" id="PF07969">
    <property type="entry name" value="Amidohydro_3"/>
    <property type="match status" value="1"/>
</dbReference>
<accession>A0AAD9CXM4</accession>
<gene>
    <name evidence="4" type="ORF">DB88DRAFT_488598</name>
</gene>